<gene>
    <name evidence="2" type="ORF">D9Q81_08535</name>
</gene>
<evidence type="ECO:0000313" key="2">
    <source>
        <dbReference type="EMBL" id="RSN67368.1"/>
    </source>
</evidence>
<proteinExistence type="predicted"/>
<protein>
    <submittedName>
        <fullName evidence="2">Electron transfer flavoprotein beta subunit/FixA family protein</fullName>
    </submittedName>
</protein>
<reference evidence="2 3" key="1">
    <citation type="submission" date="2018-10" db="EMBL/GenBank/DDBJ databases">
        <title>Co-occurring genomic capacity for anaerobic methane metabolism and dissimilatory sulfite reduction discovered in the Korarchaeota.</title>
        <authorList>
            <person name="Mckay L.J."/>
            <person name="Dlakic M."/>
            <person name="Fields M.W."/>
            <person name="Delmont T.O."/>
            <person name="Eren A.M."/>
            <person name="Jay Z.J."/>
            <person name="Klingelsmith K.B."/>
            <person name="Rusch D.B."/>
            <person name="Inskeep W.P."/>
        </authorList>
    </citation>
    <scope>NUCLEOTIDE SEQUENCE [LARGE SCALE GENOMIC DNA]</scope>
    <source>
        <strain evidence="2 3">WS</strain>
    </source>
</reference>
<dbReference type="AlphaFoldDB" id="A0A3R9WXC0"/>
<dbReference type="SUPFAM" id="SSF52402">
    <property type="entry name" value="Adenine nucleotide alpha hydrolases-like"/>
    <property type="match status" value="1"/>
</dbReference>
<evidence type="ECO:0000259" key="1">
    <source>
        <dbReference type="SMART" id="SM00893"/>
    </source>
</evidence>
<dbReference type="InterPro" id="IPR033948">
    <property type="entry name" value="ETF_beta_N"/>
</dbReference>
<dbReference type="GO" id="GO:0009055">
    <property type="term" value="F:electron transfer activity"/>
    <property type="evidence" value="ECO:0007669"/>
    <property type="project" value="InterPro"/>
</dbReference>
<name>A0A3R9WXC0_9CREN</name>
<evidence type="ECO:0000313" key="3">
    <source>
        <dbReference type="Proteomes" id="UP000278149"/>
    </source>
</evidence>
<dbReference type="InterPro" id="IPR012255">
    <property type="entry name" value="ETF_b"/>
</dbReference>
<dbReference type="InterPro" id="IPR014730">
    <property type="entry name" value="ETF_a/b_N"/>
</dbReference>
<dbReference type="PANTHER" id="PTHR21294:SF20">
    <property type="entry name" value="ELECTRON TRANSFER FLAVOPROTEIN, SUBUNIT BETA (ETFB)"/>
    <property type="match status" value="1"/>
</dbReference>
<dbReference type="Proteomes" id="UP000278149">
    <property type="component" value="Unassembled WGS sequence"/>
</dbReference>
<dbReference type="Pfam" id="PF01012">
    <property type="entry name" value="ETF"/>
    <property type="match status" value="1"/>
</dbReference>
<dbReference type="EMBL" id="RCOR01000044">
    <property type="protein sequence ID" value="RSN67368.1"/>
    <property type="molecule type" value="Genomic_DNA"/>
</dbReference>
<dbReference type="CDD" id="cd01714">
    <property type="entry name" value="ETF_beta"/>
    <property type="match status" value="1"/>
</dbReference>
<dbReference type="PANTHER" id="PTHR21294">
    <property type="entry name" value="ELECTRON TRANSFER FLAVOPROTEIN BETA-SUBUNIT"/>
    <property type="match status" value="1"/>
</dbReference>
<organism evidence="2 3">
    <name type="scientific">Candidatus Korarchaeum cryptofilum</name>
    <dbReference type="NCBI Taxonomy" id="498846"/>
    <lineage>
        <taxon>Archaea</taxon>
        <taxon>Thermoproteota</taxon>
        <taxon>Candidatus Korarchaeia</taxon>
        <taxon>Candidatus Korarchaeales</taxon>
        <taxon>Candidatus Korarchaeaceae</taxon>
        <taxon>Candidatus Korarchaeum</taxon>
    </lineage>
</organism>
<dbReference type="Gene3D" id="3.40.50.620">
    <property type="entry name" value="HUPs"/>
    <property type="match status" value="1"/>
</dbReference>
<feature type="domain" description="Electron transfer flavoprotein alpha/beta-subunit N-terminal" evidence="1">
    <location>
        <begin position="29"/>
        <end position="219"/>
    </location>
</feature>
<dbReference type="SMART" id="SM00893">
    <property type="entry name" value="ETF"/>
    <property type="match status" value="1"/>
</dbReference>
<comment type="caution">
    <text evidence="2">The sequence shown here is derived from an EMBL/GenBank/DDBJ whole genome shotgun (WGS) entry which is preliminary data.</text>
</comment>
<dbReference type="PIRSF" id="PIRSF000090">
    <property type="entry name" value="Beta-ETF"/>
    <property type="match status" value="1"/>
</dbReference>
<accession>A0A3R9WXC0</accession>
<sequence>MLLREPGVALEVVVCVKLAYDETQIPIEGDKLLLEKAPVKVSDIDKNAIEEAVRIKEKFGGSVTVISVVTGPYDETILNEALAMGADKAFIVEGIGGTNPARTAKAIAEVIRKMGIKYDLILCGEGSSDQYSCAVAPMLAEYLSIPSITFAGKLEIEGNVIRGERLLETGYELVETELPAVVSVTSEINEPRIPSVLQIMKAGKKEKISVKSSDLNLEAPNVDLVEVKAYVRERLRKKFEGNLEPALREVISVLREKGVIS</sequence>
<dbReference type="InterPro" id="IPR014729">
    <property type="entry name" value="Rossmann-like_a/b/a_fold"/>
</dbReference>